<keyword evidence="3" id="KW-1185">Reference proteome</keyword>
<protein>
    <submittedName>
        <fullName evidence="2">Uncharacterized protein</fullName>
    </submittedName>
</protein>
<dbReference type="Proteomes" id="UP001057753">
    <property type="component" value="Unassembled WGS sequence"/>
</dbReference>
<name>A0A9Q4B137_SALAG</name>
<gene>
    <name evidence="2" type="ORF">HXA33_07670</name>
</gene>
<dbReference type="AlphaFoldDB" id="A0A9Q4B137"/>
<evidence type="ECO:0000313" key="2">
    <source>
        <dbReference type="EMBL" id="MCR6096428.1"/>
    </source>
</evidence>
<reference evidence="2" key="1">
    <citation type="submission" date="2020-06" db="EMBL/GenBank/DDBJ databases">
        <title>Insight into the genomes of haloalkaliphilic bacilli from Kenyan soda lakes.</title>
        <authorList>
            <person name="Mwirichia R."/>
            <person name="Villamizar G.C."/>
            <person name="Poehlein A."/>
            <person name="Mugweru J."/>
            <person name="Kipnyargis A."/>
            <person name="Kiplimo D."/>
            <person name="Orwa P."/>
            <person name="Daniel R."/>
        </authorList>
    </citation>
    <scope>NUCLEOTIDE SEQUENCE</scope>
    <source>
        <strain evidence="2">B1096_S55</strain>
    </source>
</reference>
<feature type="transmembrane region" description="Helical" evidence="1">
    <location>
        <begin position="112"/>
        <end position="130"/>
    </location>
</feature>
<keyword evidence="1" id="KW-1133">Transmembrane helix</keyword>
<dbReference type="EMBL" id="JABXYM010000001">
    <property type="protein sequence ID" value="MCR6096428.1"/>
    <property type="molecule type" value="Genomic_DNA"/>
</dbReference>
<evidence type="ECO:0000313" key="3">
    <source>
        <dbReference type="Proteomes" id="UP001057753"/>
    </source>
</evidence>
<feature type="transmembrane region" description="Helical" evidence="1">
    <location>
        <begin position="7"/>
        <end position="26"/>
    </location>
</feature>
<proteinExistence type="predicted"/>
<feature type="transmembrane region" description="Helical" evidence="1">
    <location>
        <begin position="66"/>
        <end position="92"/>
    </location>
</feature>
<keyword evidence="1" id="KW-0812">Transmembrane</keyword>
<feature type="transmembrane region" description="Helical" evidence="1">
    <location>
        <begin position="142"/>
        <end position="168"/>
    </location>
</feature>
<dbReference type="RefSeq" id="WP_257821040.1">
    <property type="nucleotide sequence ID" value="NZ_JABXYM010000001.1"/>
</dbReference>
<accession>A0A9Q4B137</accession>
<evidence type="ECO:0000256" key="1">
    <source>
        <dbReference type="SAM" id="Phobius"/>
    </source>
</evidence>
<comment type="caution">
    <text evidence="2">The sequence shown here is derived from an EMBL/GenBank/DDBJ whole genome shotgun (WGS) entry which is preliminary data.</text>
</comment>
<feature type="transmembrane region" description="Helical" evidence="1">
    <location>
        <begin position="32"/>
        <end position="54"/>
    </location>
</feature>
<keyword evidence="1" id="KW-0472">Membrane</keyword>
<sequence>MKRKLTVLINLIAISLFIFSVIYYGYYLYIGVYWGFTGRILVSLVSDGIFLLFVPVSIGLFFKKKWAWWLTLTTFIVLFMAKLAGIFANIYLLISGSIADMLGGSHLLLETLYLLLYGLIITLFSLNIMKESFGIIRPFTEWFWRVVLAAAIVYVLYFILTLILLSVLNPL</sequence>
<organism evidence="2 3">
    <name type="scientific">Salipaludibacillus agaradhaerens</name>
    <name type="common">Bacillus agaradhaerens</name>
    <dbReference type="NCBI Taxonomy" id="76935"/>
    <lineage>
        <taxon>Bacteria</taxon>
        <taxon>Bacillati</taxon>
        <taxon>Bacillota</taxon>
        <taxon>Bacilli</taxon>
        <taxon>Bacillales</taxon>
        <taxon>Bacillaceae</taxon>
    </lineage>
</organism>